<dbReference type="InterPro" id="IPR027417">
    <property type="entry name" value="P-loop_NTPase"/>
</dbReference>
<dbReference type="PANTHER" id="PTHR11088:SF60">
    <property type="entry name" value="TRNA DIMETHYLALLYLTRANSFERASE"/>
    <property type="match status" value="1"/>
</dbReference>
<accession>A0AA35W2U2</accession>
<comment type="catalytic activity">
    <reaction evidence="9">
        <text>adenosine(37) in tRNA + dimethylallyl diphosphate = N(6)-dimethylallyladenosine(37) in tRNA + diphosphate</text>
        <dbReference type="Rhea" id="RHEA:26482"/>
        <dbReference type="Rhea" id="RHEA-COMP:10162"/>
        <dbReference type="Rhea" id="RHEA-COMP:10375"/>
        <dbReference type="ChEBI" id="CHEBI:33019"/>
        <dbReference type="ChEBI" id="CHEBI:57623"/>
        <dbReference type="ChEBI" id="CHEBI:74411"/>
        <dbReference type="ChEBI" id="CHEBI:74415"/>
        <dbReference type="EC" id="2.5.1.75"/>
    </reaction>
</comment>
<dbReference type="GO" id="GO:0005524">
    <property type="term" value="F:ATP binding"/>
    <property type="evidence" value="ECO:0007669"/>
    <property type="project" value="UniProtKB-KW"/>
</dbReference>
<evidence type="ECO:0000256" key="1">
    <source>
        <dbReference type="ARBA" id="ARBA00001946"/>
    </source>
</evidence>
<name>A0AA35W2U2_GEOBA</name>
<evidence type="ECO:0000256" key="5">
    <source>
        <dbReference type="ARBA" id="ARBA00022694"/>
    </source>
</evidence>
<proteinExistence type="inferred from homology"/>
<dbReference type="InterPro" id="IPR018022">
    <property type="entry name" value="IPT"/>
</dbReference>
<evidence type="ECO:0000256" key="10">
    <source>
        <dbReference type="RuleBase" id="RU003785"/>
    </source>
</evidence>
<comment type="cofactor">
    <cofactor evidence="1">
        <name>Mg(2+)</name>
        <dbReference type="ChEBI" id="CHEBI:18420"/>
    </cofactor>
</comment>
<organism evidence="11 12">
    <name type="scientific">Geodia barretti</name>
    <name type="common">Barrett's horny sponge</name>
    <dbReference type="NCBI Taxonomy" id="519541"/>
    <lineage>
        <taxon>Eukaryota</taxon>
        <taxon>Metazoa</taxon>
        <taxon>Porifera</taxon>
        <taxon>Demospongiae</taxon>
        <taxon>Heteroscleromorpha</taxon>
        <taxon>Tetractinellida</taxon>
        <taxon>Astrophorina</taxon>
        <taxon>Geodiidae</taxon>
        <taxon>Geodia</taxon>
    </lineage>
</organism>
<evidence type="ECO:0000256" key="8">
    <source>
        <dbReference type="ARBA" id="ARBA00022842"/>
    </source>
</evidence>
<sequence>MPASEPSIVYVVGPTAAGKTRLGIELAQRLNGKIINADSRQVYRYMDIGTAKPTAEEQQLASHHLLDLHSPDQNFSLGVFLSLAKKTVAEIQGQGKLPIVVGGTGQYIWALLEGWDVPEVPPDEEFRKKLETEAAEMGHEGLHRLLQSIDPERASELDPRNIRRVIRALEIHHLTGTMPSSFGKATGLGLPGPILGLTMEREDLYDRIDRRVDQMMQQGFLQEATLLTEMGFCLGKGPLACPGYRELGLHLAGDITLEDAVQRIKFQTHRLARRQYSWFKLSDPRISWLNGASEDLFSAAELQTYS</sequence>
<dbReference type="GO" id="GO:0052381">
    <property type="term" value="F:tRNA dimethylallyltransferase activity"/>
    <property type="evidence" value="ECO:0007669"/>
    <property type="project" value="UniProtKB-EC"/>
</dbReference>
<keyword evidence="8" id="KW-0460">Magnesium</keyword>
<evidence type="ECO:0000256" key="9">
    <source>
        <dbReference type="ARBA" id="ARBA00049563"/>
    </source>
</evidence>
<keyword evidence="4 10" id="KW-0808">Transferase</keyword>
<dbReference type="HAMAP" id="MF_00185">
    <property type="entry name" value="IPP_trans"/>
    <property type="match status" value="1"/>
</dbReference>
<comment type="caution">
    <text evidence="11">The sequence shown here is derived from an EMBL/GenBank/DDBJ whole genome shotgun (WGS) entry which is preliminary data.</text>
</comment>
<evidence type="ECO:0000256" key="7">
    <source>
        <dbReference type="ARBA" id="ARBA00022840"/>
    </source>
</evidence>
<keyword evidence="7 10" id="KW-0067">ATP-binding</keyword>
<dbReference type="Gene3D" id="3.40.50.300">
    <property type="entry name" value="P-loop containing nucleotide triphosphate hydrolases"/>
    <property type="match status" value="1"/>
</dbReference>
<reference evidence="11" key="1">
    <citation type="submission" date="2023-03" db="EMBL/GenBank/DDBJ databases">
        <authorList>
            <person name="Steffen K."/>
            <person name="Cardenas P."/>
        </authorList>
    </citation>
    <scope>NUCLEOTIDE SEQUENCE</scope>
</reference>
<dbReference type="PANTHER" id="PTHR11088">
    <property type="entry name" value="TRNA DIMETHYLALLYLTRANSFERASE"/>
    <property type="match status" value="1"/>
</dbReference>
<dbReference type="GO" id="GO:0006400">
    <property type="term" value="P:tRNA modification"/>
    <property type="evidence" value="ECO:0007669"/>
    <property type="project" value="TreeGrafter"/>
</dbReference>
<dbReference type="Proteomes" id="UP001174909">
    <property type="component" value="Unassembled WGS sequence"/>
</dbReference>
<evidence type="ECO:0000313" key="11">
    <source>
        <dbReference type="EMBL" id="CAI7989136.1"/>
    </source>
</evidence>
<keyword evidence="5" id="KW-0819">tRNA processing</keyword>
<dbReference type="Gene3D" id="1.10.20.140">
    <property type="match status" value="1"/>
</dbReference>
<dbReference type="AlphaFoldDB" id="A0AA35W2U2"/>
<evidence type="ECO:0000256" key="2">
    <source>
        <dbReference type="ARBA" id="ARBA00005842"/>
    </source>
</evidence>
<keyword evidence="12" id="KW-1185">Reference proteome</keyword>
<keyword evidence="6 10" id="KW-0547">Nucleotide-binding</keyword>
<dbReference type="InterPro" id="IPR039657">
    <property type="entry name" value="Dimethylallyltransferase"/>
</dbReference>
<evidence type="ECO:0000256" key="4">
    <source>
        <dbReference type="ARBA" id="ARBA00022679"/>
    </source>
</evidence>
<dbReference type="NCBIfam" id="TIGR00174">
    <property type="entry name" value="miaA"/>
    <property type="match status" value="1"/>
</dbReference>
<comment type="similarity">
    <text evidence="2 10">Belongs to the IPP transferase family.</text>
</comment>
<protein>
    <recommendedName>
        <fullName evidence="3">tRNA dimethylallyltransferase</fullName>
        <ecNumber evidence="3">2.5.1.75</ecNumber>
    </recommendedName>
</protein>
<dbReference type="Pfam" id="PF01715">
    <property type="entry name" value="IPPT"/>
    <property type="match status" value="1"/>
</dbReference>
<evidence type="ECO:0000313" key="12">
    <source>
        <dbReference type="Proteomes" id="UP001174909"/>
    </source>
</evidence>
<dbReference type="SUPFAM" id="SSF52540">
    <property type="entry name" value="P-loop containing nucleoside triphosphate hydrolases"/>
    <property type="match status" value="1"/>
</dbReference>
<evidence type="ECO:0000256" key="6">
    <source>
        <dbReference type="ARBA" id="ARBA00022741"/>
    </source>
</evidence>
<dbReference type="EC" id="2.5.1.75" evidence="3"/>
<evidence type="ECO:0000256" key="3">
    <source>
        <dbReference type="ARBA" id="ARBA00012665"/>
    </source>
</evidence>
<gene>
    <name evidence="11" type="ORF">GBAR_LOCUS147</name>
</gene>
<dbReference type="EMBL" id="CASHTH010000022">
    <property type="protein sequence ID" value="CAI7989136.1"/>
    <property type="molecule type" value="Genomic_DNA"/>
</dbReference>